<reference evidence="1" key="1">
    <citation type="submission" date="2022-05" db="EMBL/GenBank/DDBJ databases">
        <title>Chromosome-level genome of Chaenocephalus aceratus.</title>
        <authorList>
            <person name="Park H."/>
        </authorList>
    </citation>
    <scope>NUCLEOTIDE SEQUENCE</scope>
    <source>
        <strain evidence="1">KU_202001</strain>
    </source>
</reference>
<protein>
    <submittedName>
        <fullName evidence="1">Uncharacterized protein</fullName>
    </submittedName>
</protein>
<name>A0ACB9VSM4_CHAAC</name>
<organism evidence="1 2">
    <name type="scientific">Chaenocephalus aceratus</name>
    <name type="common">Blackfin icefish</name>
    <name type="synonym">Chaenichthys aceratus</name>
    <dbReference type="NCBI Taxonomy" id="36190"/>
    <lineage>
        <taxon>Eukaryota</taxon>
        <taxon>Metazoa</taxon>
        <taxon>Chordata</taxon>
        <taxon>Craniata</taxon>
        <taxon>Vertebrata</taxon>
        <taxon>Euteleostomi</taxon>
        <taxon>Actinopterygii</taxon>
        <taxon>Neopterygii</taxon>
        <taxon>Teleostei</taxon>
        <taxon>Neoteleostei</taxon>
        <taxon>Acanthomorphata</taxon>
        <taxon>Eupercaria</taxon>
        <taxon>Perciformes</taxon>
        <taxon>Notothenioidei</taxon>
        <taxon>Channichthyidae</taxon>
        <taxon>Chaenocephalus</taxon>
    </lineage>
</organism>
<dbReference type="Proteomes" id="UP001057452">
    <property type="component" value="Chromosome 23"/>
</dbReference>
<evidence type="ECO:0000313" key="1">
    <source>
        <dbReference type="EMBL" id="KAI4802928.1"/>
    </source>
</evidence>
<dbReference type="EMBL" id="CM043807">
    <property type="protein sequence ID" value="KAI4802928.1"/>
    <property type="molecule type" value="Genomic_DNA"/>
</dbReference>
<comment type="caution">
    <text evidence="1">The sequence shown here is derived from an EMBL/GenBank/DDBJ whole genome shotgun (WGS) entry which is preliminary data.</text>
</comment>
<evidence type="ECO:0000313" key="2">
    <source>
        <dbReference type="Proteomes" id="UP001057452"/>
    </source>
</evidence>
<proteinExistence type="predicted"/>
<sequence length="104" mass="11832">LVYSLPPQGSKSFEDYAVRDFLPTIEAYSTKYKRTDIVFDVYLPMSLKVETRSSVAEGVNDARFDMCARKQRAYKTIPPTQAALLQHLKRAAYQAALCSCRCQE</sequence>
<feature type="non-terminal residue" evidence="1">
    <location>
        <position position="1"/>
    </location>
</feature>
<accession>A0ACB9VSM4</accession>
<gene>
    <name evidence="1" type="ORF">KUCAC02_006495</name>
</gene>
<keyword evidence="2" id="KW-1185">Reference proteome</keyword>